<comment type="similarity">
    <text evidence="2 6">Belongs to the FKBP-type PPIase family.</text>
</comment>
<accession>A0ABZ0V752</accession>
<evidence type="ECO:0000256" key="2">
    <source>
        <dbReference type="ARBA" id="ARBA00006577"/>
    </source>
</evidence>
<name>A0ABZ0V752_9MICO</name>
<evidence type="ECO:0000256" key="3">
    <source>
        <dbReference type="ARBA" id="ARBA00023110"/>
    </source>
</evidence>
<keyword evidence="9" id="KW-1185">Reference proteome</keyword>
<dbReference type="PANTHER" id="PTHR43811">
    <property type="entry name" value="FKBP-TYPE PEPTIDYL-PROLYL CIS-TRANS ISOMERASE FKPA"/>
    <property type="match status" value="1"/>
</dbReference>
<protein>
    <recommendedName>
        <fullName evidence="6">Peptidyl-prolyl cis-trans isomerase</fullName>
        <ecNumber evidence="6">5.2.1.8</ecNumber>
    </recommendedName>
</protein>
<evidence type="ECO:0000256" key="5">
    <source>
        <dbReference type="PROSITE-ProRule" id="PRU00277"/>
    </source>
</evidence>
<dbReference type="Proteomes" id="UP001324533">
    <property type="component" value="Chromosome"/>
</dbReference>
<dbReference type="Gene3D" id="3.10.50.40">
    <property type="match status" value="1"/>
</dbReference>
<comment type="catalytic activity">
    <reaction evidence="1 5 6">
        <text>[protein]-peptidylproline (omega=180) = [protein]-peptidylproline (omega=0)</text>
        <dbReference type="Rhea" id="RHEA:16237"/>
        <dbReference type="Rhea" id="RHEA-COMP:10747"/>
        <dbReference type="Rhea" id="RHEA-COMP:10748"/>
        <dbReference type="ChEBI" id="CHEBI:83833"/>
        <dbReference type="ChEBI" id="CHEBI:83834"/>
        <dbReference type="EC" id="5.2.1.8"/>
    </reaction>
</comment>
<evidence type="ECO:0000256" key="1">
    <source>
        <dbReference type="ARBA" id="ARBA00000971"/>
    </source>
</evidence>
<dbReference type="InterPro" id="IPR046357">
    <property type="entry name" value="PPIase_dom_sf"/>
</dbReference>
<keyword evidence="4 5" id="KW-0413">Isomerase</keyword>
<evidence type="ECO:0000256" key="4">
    <source>
        <dbReference type="ARBA" id="ARBA00023235"/>
    </source>
</evidence>
<dbReference type="GO" id="GO:0003755">
    <property type="term" value="F:peptidyl-prolyl cis-trans isomerase activity"/>
    <property type="evidence" value="ECO:0007669"/>
    <property type="project" value="UniProtKB-EC"/>
</dbReference>
<dbReference type="RefSeq" id="WP_322409193.1">
    <property type="nucleotide sequence ID" value="NZ_CP139779.1"/>
</dbReference>
<dbReference type="PROSITE" id="PS51257">
    <property type="entry name" value="PROKAR_LIPOPROTEIN"/>
    <property type="match status" value="1"/>
</dbReference>
<dbReference type="EC" id="5.2.1.8" evidence="6"/>
<reference evidence="8 9" key="1">
    <citation type="submission" date="2023-06" db="EMBL/GenBank/DDBJ databases">
        <title>Rock-solubilizing bacteria, Microbacterium invictum, promotes re-establishment of vegetation in rocky wasteland by accelerating rock bio-weathering and reshaping soil bacterial community.</title>
        <authorList>
            <person name="Liu C."/>
        </authorList>
    </citation>
    <scope>NUCLEOTIDE SEQUENCE [LARGE SCALE GENOMIC DNA]</scope>
    <source>
        <strain evidence="8 9">X-18</strain>
    </source>
</reference>
<gene>
    <name evidence="8" type="ORF">T9R20_10130</name>
</gene>
<evidence type="ECO:0000313" key="9">
    <source>
        <dbReference type="Proteomes" id="UP001324533"/>
    </source>
</evidence>
<keyword evidence="3 5" id="KW-0697">Rotamase</keyword>
<dbReference type="SUPFAM" id="SSF54534">
    <property type="entry name" value="FKBP-like"/>
    <property type="match status" value="1"/>
</dbReference>
<organism evidence="8 9">
    <name type="scientific">Microbacterium invictum</name>
    <dbReference type="NCBI Taxonomy" id="515415"/>
    <lineage>
        <taxon>Bacteria</taxon>
        <taxon>Bacillati</taxon>
        <taxon>Actinomycetota</taxon>
        <taxon>Actinomycetes</taxon>
        <taxon>Micrococcales</taxon>
        <taxon>Microbacteriaceae</taxon>
        <taxon>Microbacterium</taxon>
    </lineage>
</organism>
<sequence>MRKLPALLAVVGLSALTLVGCTSVPEAGCDRPASSGSSLDDLVTVDGEPGSAPEVELYTPFQVRSTAHTDLESGGGAALTETEQAALLDVTIVSGETGEVLIQTPYDDDIARVAPMSQWYTPIPALEDALECATEGSRVVVGLAPGDILPEAAASIGLGEDESAVAVVDVRKAYLPRAAGALQFNAGFNLPSVVRAADGTPGVIVPDAAPPGDVVVETLIRGDGPEVTGDVPVRVAYTGVLWDDKTVFDSSWGQAPVSFSLEDVVPGFAAGLEGQTVGSQVMIVVPPDQGYGDAGQGSIPGGATLVFVVDILGLDEVS</sequence>
<dbReference type="EMBL" id="CP139779">
    <property type="protein sequence ID" value="WQB69069.1"/>
    <property type="molecule type" value="Genomic_DNA"/>
</dbReference>
<evidence type="ECO:0000259" key="7">
    <source>
        <dbReference type="PROSITE" id="PS50059"/>
    </source>
</evidence>
<proteinExistence type="inferred from homology"/>
<evidence type="ECO:0000256" key="6">
    <source>
        <dbReference type="RuleBase" id="RU003915"/>
    </source>
</evidence>
<dbReference type="Pfam" id="PF00254">
    <property type="entry name" value="FKBP_C"/>
    <property type="match status" value="1"/>
</dbReference>
<dbReference type="PANTHER" id="PTHR43811:SF23">
    <property type="entry name" value="FKBP-TYPE 22 KDA PEPTIDYL-PROLYL CIS-TRANS ISOMERASE"/>
    <property type="match status" value="1"/>
</dbReference>
<feature type="domain" description="PPIase FKBP-type" evidence="7">
    <location>
        <begin position="230"/>
        <end position="315"/>
    </location>
</feature>
<evidence type="ECO:0000313" key="8">
    <source>
        <dbReference type="EMBL" id="WQB69069.1"/>
    </source>
</evidence>
<dbReference type="PROSITE" id="PS50059">
    <property type="entry name" value="FKBP_PPIASE"/>
    <property type="match status" value="1"/>
</dbReference>
<dbReference type="InterPro" id="IPR001179">
    <property type="entry name" value="PPIase_FKBP_dom"/>
</dbReference>